<dbReference type="AlphaFoldDB" id="A0A0B1RWF7"/>
<dbReference type="Proteomes" id="UP000053660">
    <property type="component" value="Unassembled WGS sequence"/>
</dbReference>
<evidence type="ECO:0000313" key="1">
    <source>
        <dbReference type="EMBL" id="KHJ75971.1"/>
    </source>
</evidence>
<proteinExistence type="predicted"/>
<gene>
    <name evidence="1" type="ORF">OESDEN_24410</name>
</gene>
<reference evidence="1 2" key="1">
    <citation type="submission" date="2014-03" db="EMBL/GenBank/DDBJ databases">
        <title>Draft genome of the hookworm Oesophagostomum dentatum.</title>
        <authorList>
            <person name="Mitreva M."/>
        </authorList>
    </citation>
    <scope>NUCLEOTIDE SEQUENCE [LARGE SCALE GENOMIC DNA]</scope>
    <source>
        <strain evidence="1 2">OD-Hann</strain>
    </source>
</reference>
<dbReference type="EMBL" id="KN612220">
    <property type="protein sequence ID" value="KHJ75971.1"/>
    <property type="molecule type" value="Genomic_DNA"/>
</dbReference>
<evidence type="ECO:0000313" key="2">
    <source>
        <dbReference type="Proteomes" id="UP000053660"/>
    </source>
</evidence>
<name>A0A0B1RWF7_OESDE</name>
<sequence length="99" mass="10750">MKVVAAEIPEDAEEALIEILMMIADVDVQEIVRGSVEVVENVKVTEAVAEVAVRRSEEEVRNVKVIDADAGIHGSAVGTKMIIVRILIELSQQGEKKQA</sequence>
<organism evidence="1 2">
    <name type="scientific">Oesophagostomum dentatum</name>
    <name type="common">Nodular worm</name>
    <dbReference type="NCBI Taxonomy" id="61180"/>
    <lineage>
        <taxon>Eukaryota</taxon>
        <taxon>Metazoa</taxon>
        <taxon>Ecdysozoa</taxon>
        <taxon>Nematoda</taxon>
        <taxon>Chromadorea</taxon>
        <taxon>Rhabditida</taxon>
        <taxon>Rhabditina</taxon>
        <taxon>Rhabditomorpha</taxon>
        <taxon>Strongyloidea</taxon>
        <taxon>Strongylidae</taxon>
        <taxon>Oesophagostomum</taxon>
    </lineage>
</organism>
<accession>A0A0B1RWF7</accession>
<protein>
    <submittedName>
        <fullName evidence="1">Uncharacterized protein</fullName>
    </submittedName>
</protein>
<keyword evidence="2" id="KW-1185">Reference proteome</keyword>